<reference evidence="6 7" key="1">
    <citation type="journal article" date="2020" name="Nature">
        <title>Bacterial chemolithoautotrophy via manganese oxidation.</title>
        <authorList>
            <person name="Yu H."/>
            <person name="Leadbetter J.R."/>
        </authorList>
    </citation>
    <scope>NUCLEOTIDE SEQUENCE [LARGE SCALE GENOMIC DNA]</scope>
    <source>
        <strain evidence="6 7">Mn-1</strain>
    </source>
</reference>
<evidence type="ECO:0000256" key="1">
    <source>
        <dbReference type="ARBA" id="ARBA00006188"/>
    </source>
</evidence>
<dbReference type="SUPFAM" id="SSF74650">
    <property type="entry name" value="Galactose mutarotase-like"/>
    <property type="match status" value="1"/>
</dbReference>
<keyword evidence="2" id="KW-0378">Hydrolase</keyword>
<keyword evidence="3" id="KW-0326">Glycosidase</keyword>
<dbReference type="Proteomes" id="UP000534783">
    <property type="component" value="Unassembled WGS sequence"/>
</dbReference>
<dbReference type="InterPro" id="IPR011613">
    <property type="entry name" value="GH15-like"/>
</dbReference>
<dbReference type="PANTHER" id="PTHR31616">
    <property type="entry name" value="TREHALASE"/>
    <property type="match status" value="1"/>
</dbReference>
<dbReference type="Gene3D" id="1.50.10.10">
    <property type="match status" value="1"/>
</dbReference>
<gene>
    <name evidence="6" type="ORF">MNODULE_05800</name>
</gene>
<dbReference type="GO" id="GO:0004553">
    <property type="term" value="F:hydrolase activity, hydrolyzing O-glycosyl compounds"/>
    <property type="evidence" value="ECO:0007669"/>
    <property type="project" value="UniProtKB-ARBA"/>
</dbReference>
<sequence>MEMLFRGTEAFGGPGMPPRWTRSEKEGIGTAYHTASRVWFTLSHGILNEVYFPTVDLPQIRDMEFLISDGESFFHEEKRDLATELSYLDDHSLGYRIVKSDPQGRYRIVKEVIADPYLPCVLIQTELQGEEEFLKRLHLYLLLAPHVEGRGWGNAAAKVKVAGREVLTAFRNQVYLALGATVPFLKSSCGYVGASDGWTDLRDNFRMDWEFDYARDGNVALMGELDLSKTRTFKVGLGFGFGLHGAATTLLQCLSNPHEEYRKRFQTQWERACRDILPMEKVSGDDGRLYHISHSLLMAHEDKTYPGAIIASMSIPWGEVHGDDDGLGGYHLVWTRDLCNSATGLLAAESIGTPLRALVYLAASQQPDGGFHQNFWIDGQPYWTGIQLDEVAFPILLAWHLEHRGALRDFDPYPMVLRAAHYLIRQGPATPQERWEENGGYSPSTLASNIAALICAAEFARKRNDPETARFLEEYADFLESHVDAWTVTTQGTLVPEIPRHFIRILPADCQDPYPCEDPDTGTLILHNQPPGGEFEFPAKEIVDAGFLELVRYGIRKGGDRLIEDSLRVVDAVLKVETDFGPCWRRYNHDGYGQRPDGGPYIGWGKGRAWPLLTGERAHYELAAGRDIGPFIRAIEGFASKGGMLPEQIWDEPDRPEWGMSQGRPTGSAMPLMWAHAEYIKLLRSARDGSVFDRIPAVAERYLGRKGRKDLEVWKFNRRIRAAKGGKTLRIQAPAPFRLRWTLDEWKTLRDADAKGTGVGIYYVDIGVSKLQKAPIRFTFYWLAENRWEGNDFSVTAQAV</sequence>
<evidence type="ECO:0000313" key="7">
    <source>
        <dbReference type="Proteomes" id="UP000534783"/>
    </source>
</evidence>
<accession>A0A7X6DN35</accession>
<dbReference type="SUPFAM" id="SSF48208">
    <property type="entry name" value="Six-hairpin glycosidases"/>
    <property type="match status" value="1"/>
</dbReference>
<feature type="domain" description="Glucodextranase N-terminal" evidence="5">
    <location>
        <begin position="10"/>
        <end position="271"/>
    </location>
</feature>
<dbReference type="InterPro" id="IPR012341">
    <property type="entry name" value="6hp_glycosidase-like_sf"/>
</dbReference>
<dbReference type="Gene3D" id="2.70.98.10">
    <property type="match status" value="1"/>
</dbReference>
<evidence type="ECO:0000313" key="6">
    <source>
        <dbReference type="EMBL" id="NKE70257.1"/>
    </source>
</evidence>
<comment type="caution">
    <text evidence="6">The sequence shown here is derived from an EMBL/GenBank/DDBJ whole genome shotgun (WGS) entry which is preliminary data.</text>
</comment>
<dbReference type="EMBL" id="VTOW01000001">
    <property type="protein sequence ID" value="NKE70257.1"/>
    <property type="molecule type" value="Genomic_DNA"/>
</dbReference>
<dbReference type="GO" id="GO:0030246">
    <property type="term" value="F:carbohydrate binding"/>
    <property type="evidence" value="ECO:0007669"/>
    <property type="project" value="InterPro"/>
</dbReference>
<dbReference type="PROSITE" id="PS00820">
    <property type="entry name" value="GLUCOAMYLASE"/>
    <property type="match status" value="1"/>
</dbReference>
<dbReference type="InterPro" id="IPR014718">
    <property type="entry name" value="GH-type_carb-bd"/>
</dbReference>
<dbReference type="InterPro" id="IPR015220">
    <property type="entry name" value="Glucodextranase_N"/>
</dbReference>
<dbReference type="PANTHER" id="PTHR31616:SF0">
    <property type="entry name" value="GLUCAN 1,4-ALPHA-GLUCOSIDASE"/>
    <property type="match status" value="1"/>
</dbReference>
<feature type="domain" description="GH15-like" evidence="4">
    <location>
        <begin position="298"/>
        <end position="682"/>
    </location>
</feature>
<dbReference type="CDD" id="cd07430">
    <property type="entry name" value="GH15_N"/>
    <property type="match status" value="1"/>
</dbReference>
<evidence type="ECO:0000256" key="3">
    <source>
        <dbReference type="ARBA" id="ARBA00023295"/>
    </source>
</evidence>
<evidence type="ECO:0000259" key="4">
    <source>
        <dbReference type="Pfam" id="PF00723"/>
    </source>
</evidence>
<name>A0A7X6DN35_9BACT</name>
<dbReference type="Pfam" id="PF00723">
    <property type="entry name" value="Glyco_hydro_15"/>
    <property type="match status" value="1"/>
</dbReference>
<dbReference type="InterPro" id="IPR008928">
    <property type="entry name" value="6-hairpin_glycosidase_sf"/>
</dbReference>
<evidence type="ECO:0000256" key="2">
    <source>
        <dbReference type="ARBA" id="ARBA00022801"/>
    </source>
</evidence>
<organism evidence="6 7">
    <name type="scientific">Candidatus Manganitrophus noduliformans</name>
    <dbReference type="NCBI Taxonomy" id="2606439"/>
    <lineage>
        <taxon>Bacteria</taxon>
        <taxon>Pseudomonadati</taxon>
        <taxon>Nitrospirota</taxon>
        <taxon>Nitrospiria</taxon>
        <taxon>Candidatus Troglogloeales</taxon>
        <taxon>Candidatus Manganitrophaceae</taxon>
        <taxon>Candidatus Manganitrophus</taxon>
    </lineage>
</organism>
<dbReference type="RefSeq" id="WP_168058523.1">
    <property type="nucleotide sequence ID" value="NZ_VTOW01000001.1"/>
</dbReference>
<proteinExistence type="inferred from homology"/>
<dbReference type="AlphaFoldDB" id="A0A7X6DN35"/>
<dbReference type="Pfam" id="PF09137">
    <property type="entry name" value="Glucodextran_N"/>
    <property type="match status" value="1"/>
</dbReference>
<protein>
    <submittedName>
        <fullName evidence="6">Glucan 1,4-alpha-glucosidase</fullName>
    </submittedName>
</protein>
<dbReference type="InterPro" id="IPR046966">
    <property type="entry name" value="Glucoamylase_active_site"/>
</dbReference>
<comment type="similarity">
    <text evidence="1">Belongs to the glycosyl hydrolase 15 family.</text>
</comment>
<dbReference type="GO" id="GO:0005975">
    <property type="term" value="P:carbohydrate metabolic process"/>
    <property type="evidence" value="ECO:0007669"/>
    <property type="project" value="InterPro"/>
</dbReference>
<keyword evidence="7" id="KW-1185">Reference proteome</keyword>
<dbReference type="GO" id="GO:0016757">
    <property type="term" value="F:glycosyltransferase activity"/>
    <property type="evidence" value="ECO:0007669"/>
    <property type="project" value="UniProtKB-ARBA"/>
</dbReference>
<evidence type="ECO:0000259" key="5">
    <source>
        <dbReference type="Pfam" id="PF09137"/>
    </source>
</evidence>
<dbReference type="InterPro" id="IPR011013">
    <property type="entry name" value="Gal_mutarotase_sf_dom"/>
</dbReference>